<reference evidence="6" key="1">
    <citation type="submission" date="2020-02" db="EMBL/GenBank/DDBJ databases">
        <title>Draft genome sequence of Candidatus Afipia apatlaquensis IBT-C3, a potential strain for decolorization of textile dyes.</title>
        <authorList>
            <person name="Sanchez-Reyes A."/>
            <person name="Breton-Deval L."/>
            <person name="Mangelson H."/>
            <person name="Sanchez-Flores A."/>
        </authorList>
    </citation>
    <scope>NUCLEOTIDE SEQUENCE [LARGE SCALE GENOMIC DNA]</scope>
    <source>
        <strain evidence="6">IBT-C3</strain>
    </source>
</reference>
<comment type="similarity">
    <text evidence="1">Belongs to the CFA/CMAS family.</text>
</comment>
<evidence type="ECO:0000256" key="3">
    <source>
        <dbReference type="ARBA" id="ARBA00022679"/>
    </source>
</evidence>
<dbReference type="PIRSF" id="PIRSF003085">
    <property type="entry name" value="CMAS"/>
    <property type="match status" value="1"/>
</dbReference>
<gene>
    <name evidence="6" type="ORF">G4V63_04620</name>
</gene>
<dbReference type="GO" id="GO:0032259">
    <property type="term" value="P:methylation"/>
    <property type="evidence" value="ECO:0007669"/>
    <property type="project" value="UniProtKB-KW"/>
</dbReference>
<keyword evidence="7" id="KW-1185">Reference proteome</keyword>
<dbReference type="EMBL" id="JAAMRR010000235">
    <property type="protein sequence ID" value="NGX94527.1"/>
    <property type="molecule type" value="Genomic_DNA"/>
</dbReference>
<proteinExistence type="inferred from homology"/>
<evidence type="ECO:0000256" key="2">
    <source>
        <dbReference type="ARBA" id="ARBA00022603"/>
    </source>
</evidence>
<dbReference type="InterPro" id="IPR050723">
    <property type="entry name" value="CFA/CMAS"/>
</dbReference>
<dbReference type="InterPro" id="IPR029063">
    <property type="entry name" value="SAM-dependent_MTases_sf"/>
</dbReference>
<dbReference type="PANTHER" id="PTHR43667:SF1">
    <property type="entry name" value="CYCLOPROPANE-FATTY-ACYL-PHOSPHOLIPID SYNTHASE"/>
    <property type="match status" value="1"/>
</dbReference>
<keyword evidence="4" id="KW-0949">S-adenosyl-L-methionine</keyword>
<evidence type="ECO:0000313" key="7">
    <source>
        <dbReference type="Proteomes" id="UP000480266"/>
    </source>
</evidence>
<dbReference type="AlphaFoldDB" id="A0A7C9VCP3"/>
<evidence type="ECO:0000256" key="1">
    <source>
        <dbReference type="ARBA" id="ARBA00010815"/>
    </source>
</evidence>
<keyword evidence="3" id="KW-0808">Transferase</keyword>
<sequence>MSEKIARPAERTGASPEAIMSHYDMGNDFFRLVLDPEMIYSCALFEDGDDLVTAQRRKLNHHIEAAGAANAARVLDIGCGWGAMLRRLVDHAGVAHAVGLTLSPSQAAWIRDGKNPKIEVIEQDWRDHKPERRYDAIISVGAFEHFVQKGLDPAAKLKAYREFFAYCDSVLAINGKVSLQTIAYSERTKVQPLLDKTFPESDLPLEWEPIAAAEGTFSLIAARNDADHYYRTLVMWEQNLLANYDKAVELVGKSNTDEFRRYLRMSAGGFRAGMVSLMRYSFRKKY</sequence>
<dbReference type="InterPro" id="IPR003333">
    <property type="entry name" value="CMAS"/>
</dbReference>
<dbReference type="PANTHER" id="PTHR43667">
    <property type="entry name" value="CYCLOPROPANE-FATTY-ACYL-PHOSPHOLIPID SYNTHASE"/>
    <property type="match status" value="1"/>
</dbReference>
<organism evidence="6 7">
    <name type="scientific">Candidatus Afipia apatlaquensis</name>
    <dbReference type="NCBI Taxonomy" id="2712852"/>
    <lineage>
        <taxon>Bacteria</taxon>
        <taxon>Pseudomonadati</taxon>
        <taxon>Pseudomonadota</taxon>
        <taxon>Alphaproteobacteria</taxon>
        <taxon>Hyphomicrobiales</taxon>
        <taxon>Nitrobacteraceae</taxon>
        <taxon>Afipia</taxon>
    </lineage>
</organism>
<accession>A0A7C9VCP3</accession>
<keyword evidence="2 6" id="KW-0489">Methyltransferase</keyword>
<dbReference type="SUPFAM" id="SSF53335">
    <property type="entry name" value="S-adenosyl-L-methionine-dependent methyltransferases"/>
    <property type="match status" value="1"/>
</dbReference>
<keyword evidence="5" id="KW-0443">Lipid metabolism</keyword>
<protein>
    <submittedName>
        <fullName evidence="6">Class I SAM-dependent methyltransferase</fullName>
    </submittedName>
</protein>
<evidence type="ECO:0000256" key="5">
    <source>
        <dbReference type="ARBA" id="ARBA00023098"/>
    </source>
</evidence>
<dbReference type="GO" id="GO:0008168">
    <property type="term" value="F:methyltransferase activity"/>
    <property type="evidence" value="ECO:0007669"/>
    <property type="project" value="UniProtKB-KW"/>
</dbReference>
<dbReference type="Proteomes" id="UP000480266">
    <property type="component" value="Unassembled WGS sequence"/>
</dbReference>
<evidence type="ECO:0000313" key="6">
    <source>
        <dbReference type="EMBL" id="NGX94527.1"/>
    </source>
</evidence>
<evidence type="ECO:0000256" key="4">
    <source>
        <dbReference type="ARBA" id="ARBA00022691"/>
    </source>
</evidence>
<dbReference type="Gene3D" id="3.40.50.150">
    <property type="entry name" value="Vaccinia Virus protein VP39"/>
    <property type="match status" value="1"/>
</dbReference>
<dbReference type="GO" id="GO:0008610">
    <property type="term" value="P:lipid biosynthetic process"/>
    <property type="evidence" value="ECO:0007669"/>
    <property type="project" value="InterPro"/>
</dbReference>
<dbReference type="Pfam" id="PF02353">
    <property type="entry name" value="CMAS"/>
    <property type="match status" value="1"/>
</dbReference>
<dbReference type="CDD" id="cd02440">
    <property type="entry name" value="AdoMet_MTases"/>
    <property type="match status" value="1"/>
</dbReference>
<comment type="caution">
    <text evidence="6">The sequence shown here is derived from an EMBL/GenBank/DDBJ whole genome shotgun (WGS) entry which is preliminary data.</text>
</comment>
<name>A0A7C9VCP3_9BRAD</name>